<evidence type="ECO:0000259" key="2">
    <source>
        <dbReference type="SMART" id="SM00418"/>
    </source>
</evidence>
<dbReference type="InterPro" id="IPR014075">
    <property type="entry name" value="SUF_FeS_clus_asmb_SufR_cyano"/>
</dbReference>
<feature type="region of interest" description="Disordered" evidence="1">
    <location>
        <begin position="1"/>
        <end position="20"/>
    </location>
</feature>
<comment type="caution">
    <text evidence="3">The sequence shown here is derived from an EMBL/GenBank/DDBJ whole genome shotgun (WGS) entry which is preliminary data.</text>
</comment>
<dbReference type="NCBIfam" id="TIGR02702">
    <property type="entry name" value="SufR_cyano"/>
    <property type="match status" value="1"/>
</dbReference>
<dbReference type="CDD" id="cd00090">
    <property type="entry name" value="HTH_ARSR"/>
    <property type="match status" value="1"/>
</dbReference>
<dbReference type="InterPro" id="IPR011991">
    <property type="entry name" value="ArsR-like_HTH"/>
</dbReference>
<dbReference type="PANTHER" id="PTHR38600">
    <property type="entry name" value="TRANSCRIPTIONAL REGULATORY PROTEIN"/>
    <property type="match status" value="1"/>
</dbReference>
<evidence type="ECO:0000313" key="4">
    <source>
        <dbReference type="Proteomes" id="UP000238218"/>
    </source>
</evidence>
<gene>
    <name evidence="3" type="primary">sufR</name>
    <name evidence="3" type="ORF">C7B81_14695</name>
</gene>
<dbReference type="Proteomes" id="UP000238218">
    <property type="component" value="Unassembled WGS sequence"/>
</dbReference>
<name>A0ABX5F772_9CHRO</name>
<proteinExistence type="predicted"/>
<dbReference type="InterPro" id="IPR036390">
    <property type="entry name" value="WH_DNA-bd_sf"/>
</dbReference>
<keyword evidence="4" id="KW-1185">Reference proteome</keyword>
<dbReference type="Gene3D" id="1.10.10.10">
    <property type="entry name" value="Winged helix-like DNA-binding domain superfamily/Winged helix DNA-binding domain"/>
    <property type="match status" value="1"/>
</dbReference>
<dbReference type="InterPro" id="IPR036388">
    <property type="entry name" value="WH-like_DNA-bd_sf"/>
</dbReference>
<dbReference type="RefSeq" id="WP_106222795.1">
    <property type="nucleotide sequence ID" value="NZ_PVWP01000011.1"/>
</dbReference>
<dbReference type="SMART" id="SM00418">
    <property type="entry name" value="HTH_ARSR"/>
    <property type="match status" value="1"/>
</dbReference>
<dbReference type="Pfam" id="PF12840">
    <property type="entry name" value="HTH_20"/>
    <property type="match status" value="1"/>
</dbReference>
<protein>
    <submittedName>
        <fullName evidence="3">Iron-sulfur cluster biosynthesis transcriptional regulator SufR</fullName>
    </submittedName>
</protein>
<evidence type="ECO:0000313" key="3">
    <source>
        <dbReference type="EMBL" id="PSB36234.1"/>
    </source>
</evidence>
<organism evidence="3 4">
    <name type="scientific">Aphanothece cf. minutissima CCALA 015</name>
    <dbReference type="NCBI Taxonomy" id="2107695"/>
    <lineage>
        <taxon>Bacteria</taxon>
        <taxon>Bacillati</taxon>
        <taxon>Cyanobacteriota</taxon>
        <taxon>Cyanophyceae</taxon>
        <taxon>Oscillatoriophycideae</taxon>
        <taxon>Chroococcales</taxon>
        <taxon>Aphanothecaceae</taxon>
        <taxon>Aphanothece</taxon>
    </lineage>
</organism>
<sequence length="239" mass="25858">MSAPAQSRGLPAVPAEGSHPTREAALSVLLREGEATAGQLAAALGVSVQVMRRHLRSLEDDGLVEASAPHEGPGRPSNVWHLTALGQGRFPDGSETFALGLLHTLTESLPADTLELVLRQQAEEKADDYRRQIGGGPLAQRIERLVELRRKEGYVAECRRDDAPATDNADGPAWVISEFHCSVMRIAEQYPVVCDQELRLIRHTFPDCAVERVHWRLEGGHSCGFRIAPVAADPVAAGG</sequence>
<dbReference type="EMBL" id="PVWP01000011">
    <property type="protein sequence ID" value="PSB36234.1"/>
    <property type="molecule type" value="Genomic_DNA"/>
</dbReference>
<reference evidence="3 4" key="1">
    <citation type="submission" date="2018-03" db="EMBL/GenBank/DDBJ databases">
        <title>The ancient ancestry and fast evolution of plastids.</title>
        <authorList>
            <person name="Moore K.R."/>
            <person name="Magnabosco C."/>
            <person name="Momper L."/>
            <person name="Gold D.A."/>
            <person name="Bosak T."/>
            <person name="Fournier G.P."/>
        </authorList>
    </citation>
    <scope>NUCLEOTIDE SEQUENCE [LARGE SCALE GENOMIC DNA]</scope>
    <source>
        <strain evidence="3 4">CCALA 015</strain>
    </source>
</reference>
<accession>A0ABX5F772</accession>
<dbReference type="PANTHER" id="PTHR38600:SF2">
    <property type="entry name" value="SLL0088 PROTEIN"/>
    <property type="match status" value="1"/>
</dbReference>
<evidence type="ECO:0000256" key="1">
    <source>
        <dbReference type="SAM" id="MobiDB-lite"/>
    </source>
</evidence>
<feature type="domain" description="HTH arsR-type" evidence="2">
    <location>
        <begin position="16"/>
        <end position="119"/>
    </location>
</feature>
<dbReference type="SUPFAM" id="SSF46785">
    <property type="entry name" value="Winged helix' DNA-binding domain"/>
    <property type="match status" value="1"/>
</dbReference>
<dbReference type="InterPro" id="IPR001845">
    <property type="entry name" value="HTH_ArsR_DNA-bd_dom"/>
</dbReference>